<evidence type="ECO:0000256" key="1">
    <source>
        <dbReference type="ARBA" id="ARBA00001933"/>
    </source>
</evidence>
<gene>
    <name evidence="4" type="ORF">CANINC_002955</name>
</gene>
<sequence>MSLKQHEQLNGDHAFIEDQRNETVLIGIRDGVSLEFKLFERKDAKLSVFDSSILVGDGIWEGLRVINGNVQYVNEHFERLFDTAYALWIDLGLTKRELLQLIYDTIDANPGMKESNDVHIRLICTRGLKSTPYQSRKVQIGKSQIIIIPEYKKVMPESYENGIKLITSWVRRGNPDTKDEMWNHLSKATDIMASMSAEAAGADGALMLDHNGFVKTCNATNFFIVKKGELWAPTSENQMHGITRQKVLDVARAHGLVVKEKNFTNTEAYTANEAFCTGTFASQVPVREIDGLKIKDGKMGPITKQISQWYKEDVIKNVTRSREQTLLELED</sequence>
<dbReference type="SUPFAM" id="SSF56752">
    <property type="entry name" value="D-aminoacid aminotransferase-like PLP-dependent enzymes"/>
    <property type="match status" value="1"/>
</dbReference>
<protein>
    <recommendedName>
        <fullName evidence="6">Branched-chain-amino-acid transaminase</fullName>
    </recommendedName>
</protein>
<dbReference type="InterPro" id="IPR001544">
    <property type="entry name" value="Aminotrans_IV"/>
</dbReference>
<organism evidence="4 5">
    <name type="scientific">Pichia inconspicua</name>
    <dbReference type="NCBI Taxonomy" id="52247"/>
    <lineage>
        <taxon>Eukaryota</taxon>
        <taxon>Fungi</taxon>
        <taxon>Dikarya</taxon>
        <taxon>Ascomycota</taxon>
        <taxon>Saccharomycotina</taxon>
        <taxon>Pichiomycetes</taxon>
        <taxon>Pichiales</taxon>
        <taxon>Pichiaceae</taxon>
        <taxon>Pichia</taxon>
    </lineage>
</organism>
<evidence type="ECO:0000256" key="2">
    <source>
        <dbReference type="ARBA" id="ARBA00009320"/>
    </source>
</evidence>
<comment type="similarity">
    <text evidence="2">Belongs to the class-IV pyridoxal-phosphate-dependent aminotransferase family.</text>
</comment>
<accession>A0A4T0WZY2</accession>
<keyword evidence="3" id="KW-0663">Pyridoxal phosphate</keyword>
<dbReference type="Pfam" id="PF01063">
    <property type="entry name" value="Aminotran_4"/>
    <property type="match status" value="1"/>
</dbReference>
<dbReference type="AlphaFoldDB" id="A0A4T0WZY2"/>
<dbReference type="InterPro" id="IPR036038">
    <property type="entry name" value="Aminotransferase-like"/>
</dbReference>
<dbReference type="GO" id="GO:0003824">
    <property type="term" value="F:catalytic activity"/>
    <property type="evidence" value="ECO:0007669"/>
    <property type="project" value="InterPro"/>
</dbReference>
<dbReference type="InterPro" id="IPR043132">
    <property type="entry name" value="BCAT-like_C"/>
</dbReference>
<dbReference type="STRING" id="52247.A0A4T0WZY2"/>
<evidence type="ECO:0000313" key="4">
    <source>
        <dbReference type="EMBL" id="TID25477.1"/>
    </source>
</evidence>
<reference evidence="4 5" key="1">
    <citation type="journal article" date="2019" name="Front. Genet.">
        <title>Whole-Genome Sequencing of the Opportunistic Yeast Pathogen Candida inconspicua Uncovers Its Hybrid Origin.</title>
        <authorList>
            <person name="Mixao V."/>
            <person name="Hansen A.P."/>
            <person name="Saus E."/>
            <person name="Boekhout T."/>
            <person name="Lass-Florl C."/>
            <person name="Gabaldon T."/>
        </authorList>
    </citation>
    <scope>NUCLEOTIDE SEQUENCE [LARGE SCALE GENOMIC DNA]</scope>
    <source>
        <strain evidence="4 5">CBS 180</strain>
    </source>
</reference>
<dbReference type="FunFam" id="3.20.10.10:FF:000002">
    <property type="entry name" value="D-alanine aminotransferase"/>
    <property type="match status" value="1"/>
</dbReference>
<evidence type="ECO:0000256" key="3">
    <source>
        <dbReference type="ARBA" id="ARBA00022898"/>
    </source>
</evidence>
<comment type="caution">
    <text evidence="4">The sequence shown here is derived from an EMBL/GenBank/DDBJ whole genome shotgun (WGS) entry which is preliminary data.</text>
</comment>
<keyword evidence="5" id="KW-1185">Reference proteome</keyword>
<dbReference type="PANTHER" id="PTHR42743">
    <property type="entry name" value="AMINO-ACID AMINOTRANSFERASE"/>
    <property type="match status" value="1"/>
</dbReference>
<dbReference type="GO" id="GO:0008652">
    <property type="term" value="P:amino acid biosynthetic process"/>
    <property type="evidence" value="ECO:0007669"/>
    <property type="project" value="UniProtKB-ARBA"/>
</dbReference>
<dbReference type="Gene3D" id="3.20.10.10">
    <property type="entry name" value="D-amino Acid Aminotransferase, subunit A, domain 2"/>
    <property type="match status" value="1"/>
</dbReference>
<dbReference type="PANTHER" id="PTHR42743:SF11">
    <property type="entry name" value="AMINODEOXYCHORISMATE LYASE"/>
    <property type="match status" value="1"/>
</dbReference>
<dbReference type="InterPro" id="IPR043131">
    <property type="entry name" value="BCAT-like_N"/>
</dbReference>
<comment type="cofactor">
    <cofactor evidence="1">
        <name>pyridoxal 5'-phosphate</name>
        <dbReference type="ChEBI" id="CHEBI:597326"/>
    </cofactor>
</comment>
<dbReference type="InterPro" id="IPR050571">
    <property type="entry name" value="Class-IV_PLP-Dep_Aminotrnsfr"/>
</dbReference>
<dbReference type="EMBL" id="SELW01000482">
    <property type="protein sequence ID" value="TID25477.1"/>
    <property type="molecule type" value="Genomic_DNA"/>
</dbReference>
<evidence type="ECO:0000313" key="5">
    <source>
        <dbReference type="Proteomes" id="UP000307173"/>
    </source>
</evidence>
<evidence type="ECO:0008006" key="6">
    <source>
        <dbReference type="Google" id="ProtNLM"/>
    </source>
</evidence>
<name>A0A4T0WZY2_9ASCO</name>
<dbReference type="Gene3D" id="3.30.470.10">
    <property type="match status" value="1"/>
</dbReference>
<dbReference type="GO" id="GO:0046394">
    <property type="term" value="P:carboxylic acid biosynthetic process"/>
    <property type="evidence" value="ECO:0007669"/>
    <property type="project" value="UniProtKB-ARBA"/>
</dbReference>
<dbReference type="OrthoDB" id="25921at2759"/>
<proteinExistence type="inferred from homology"/>
<dbReference type="Proteomes" id="UP000307173">
    <property type="component" value="Unassembled WGS sequence"/>
</dbReference>